<feature type="compositionally biased region" description="Basic and acidic residues" evidence="1">
    <location>
        <begin position="37"/>
        <end position="55"/>
    </location>
</feature>
<organism evidence="2 3">
    <name type="scientific">Rubroshorea leprosula</name>
    <dbReference type="NCBI Taxonomy" id="152421"/>
    <lineage>
        <taxon>Eukaryota</taxon>
        <taxon>Viridiplantae</taxon>
        <taxon>Streptophyta</taxon>
        <taxon>Embryophyta</taxon>
        <taxon>Tracheophyta</taxon>
        <taxon>Spermatophyta</taxon>
        <taxon>Magnoliopsida</taxon>
        <taxon>eudicotyledons</taxon>
        <taxon>Gunneridae</taxon>
        <taxon>Pentapetalae</taxon>
        <taxon>rosids</taxon>
        <taxon>malvids</taxon>
        <taxon>Malvales</taxon>
        <taxon>Dipterocarpaceae</taxon>
        <taxon>Rubroshorea</taxon>
    </lineage>
</organism>
<accession>A0AAV5MYP3</accession>
<feature type="region of interest" description="Disordered" evidence="1">
    <location>
        <begin position="330"/>
        <end position="366"/>
    </location>
</feature>
<feature type="compositionally biased region" description="Basic and acidic residues" evidence="1">
    <location>
        <begin position="78"/>
        <end position="107"/>
    </location>
</feature>
<comment type="caution">
    <text evidence="2">The sequence shown here is derived from an EMBL/GenBank/DDBJ whole genome shotgun (WGS) entry which is preliminary data.</text>
</comment>
<dbReference type="EMBL" id="BPVZ01002514">
    <property type="protein sequence ID" value="GKV53963.1"/>
    <property type="molecule type" value="Genomic_DNA"/>
</dbReference>
<feature type="compositionally biased region" description="Basic residues" evidence="1">
    <location>
        <begin position="297"/>
        <end position="306"/>
    </location>
</feature>
<feature type="compositionally biased region" description="Basic and acidic residues" evidence="1">
    <location>
        <begin position="21"/>
        <end position="30"/>
    </location>
</feature>
<dbReference type="Proteomes" id="UP001054252">
    <property type="component" value="Unassembled WGS sequence"/>
</dbReference>
<feature type="region of interest" description="Disordered" evidence="1">
    <location>
        <begin position="144"/>
        <end position="210"/>
    </location>
</feature>
<feature type="non-terminal residue" evidence="2">
    <location>
        <position position="1"/>
    </location>
</feature>
<feature type="region of interest" description="Disordered" evidence="1">
    <location>
        <begin position="1"/>
        <end position="110"/>
    </location>
</feature>
<protein>
    <submittedName>
        <fullName evidence="2">Uncharacterized protein</fullName>
    </submittedName>
</protein>
<feature type="region of interest" description="Disordered" evidence="1">
    <location>
        <begin position="280"/>
        <end position="309"/>
    </location>
</feature>
<evidence type="ECO:0000256" key="1">
    <source>
        <dbReference type="SAM" id="MobiDB-lite"/>
    </source>
</evidence>
<reference evidence="2 3" key="1">
    <citation type="journal article" date="2021" name="Commun. Biol.">
        <title>The genome of Shorea leprosula (Dipterocarpaceae) highlights the ecological relevance of drought in aseasonal tropical rainforests.</title>
        <authorList>
            <person name="Ng K.K.S."/>
            <person name="Kobayashi M.J."/>
            <person name="Fawcett J.A."/>
            <person name="Hatakeyama M."/>
            <person name="Paape T."/>
            <person name="Ng C.H."/>
            <person name="Ang C.C."/>
            <person name="Tnah L.H."/>
            <person name="Lee C.T."/>
            <person name="Nishiyama T."/>
            <person name="Sese J."/>
            <person name="O'Brien M.J."/>
            <person name="Copetti D."/>
            <person name="Mohd Noor M.I."/>
            <person name="Ong R.C."/>
            <person name="Putra M."/>
            <person name="Sireger I.Z."/>
            <person name="Indrioko S."/>
            <person name="Kosugi Y."/>
            <person name="Izuno A."/>
            <person name="Isagi Y."/>
            <person name="Lee S.L."/>
            <person name="Shimizu K.K."/>
        </authorList>
    </citation>
    <scope>NUCLEOTIDE SEQUENCE [LARGE SCALE GENOMIC DNA]</scope>
    <source>
        <strain evidence="2">214</strain>
    </source>
</reference>
<gene>
    <name evidence="2" type="ORF">SLEP1_g60474</name>
</gene>
<proteinExistence type="predicted"/>
<dbReference type="AlphaFoldDB" id="A0AAV5MYP3"/>
<keyword evidence="3" id="KW-1185">Reference proteome</keyword>
<feature type="region of interest" description="Disordered" evidence="1">
    <location>
        <begin position="383"/>
        <end position="418"/>
    </location>
</feature>
<evidence type="ECO:0000313" key="2">
    <source>
        <dbReference type="EMBL" id="GKV53963.1"/>
    </source>
</evidence>
<evidence type="ECO:0000313" key="3">
    <source>
        <dbReference type="Proteomes" id="UP001054252"/>
    </source>
</evidence>
<feature type="compositionally biased region" description="Basic and acidic residues" evidence="1">
    <location>
        <begin position="180"/>
        <end position="193"/>
    </location>
</feature>
<name>A0AAV5MYP3_9ROSI</name>
<sequence>DGSGERPKRKHDCYLCGGPHWTRECPRRDALSAIARAGEESSHTGEVSHMEKSEPGEAEDVALISPNLRQRPGGNVAKPEESSHKGEPKPEEARDVAQDAGEPRQQQDVDAAETCGNLREGSRHSTLGALTRASRALVGESVTAREFGGRSRGHRGTELQPWAHRGCVQRPRDMPSGVAECEREDRREHEHGRQQKRSRKRGRGHAGRGCRCRDTGLRLRHIRIRGRSGPCQRRRRYQGRGVKLRTGRVGACVSSRGRHAWASESVLGLDTGARTGKLGRDAGSHGCEMARGAGARERRHGRKHNMGRSGGKPCIRWPCQCHGRGMGSRSRHAGACRSGRERPQNRSCARSRHGRASTGVSGPECPRSCWSAQEWPRSLWKLQDARRNSTRAGTVPDKGSGMGLMGQAQPGVSPGPCR</sequence>
<feature type="compositionally biased region" description="Basic residues" evidence="1">
    <location>
        <begin position="194"/>
        <end position="210"/>
    </location>
</feature>